<dbReference type="GO" id="GO:0016740">
    <property type="term" value="F:transferase activity"/>
    <property type="evidence" value="ECO:0007669"/>
    <property type="project" value="UniProtKB-KW"/>
</dbReference>
<organism evidence="1">
    <name type="scientific">uncultured Thiotrichaceae bacterium</name>
    <dbReference type="NCBI Taxonomy" id="298394"/>
    <lineage>
        <taxon>Bacteria</taxon>
        <taxon>Pseudomonadati</taxon>
        <taxon>Pseudomonadota</taxon>
        <taxon>Gammaproteobacteria</taxon>
        <taxon>Thiotrichales</taxon>
        <taxon>Thiotrichaceae</taxon>
        <taxon>environmental samples</taxon>
    </lineage>
</organism>
<gene>
    <name evidence="1" type="ORF">HELGO_WM20876</name>
</gene>
<keyword evidence="1" id="KW-0808">Transferase</keyword>
<sequence length="243" mass="28071">MEQSVNIICMKWGNKYGAEYVNKLYGMIKRNLTLPFQLVCFTDDAQGIDPAVLILDLPVLDLPAGAPERGWNKLTTLQNGLGGLSGEALFLDLDVVIVSNIDALFSYPAEFAIIRDAKLRKRMIGNSSVYRFKIGRYAEILEKFQTNFAIIQQQHRNEQAYLSKEIHERGELTFWPESWCPSFKYHCMQKWPLNHFIDAKIPEGAKIIIFHGHPEPDEAIQGITHKWYRPVRPTAWISQYWQE</sequence>
<proteinExistence type="predicted"/>
<accession>A0A6S6T7F9</accession>
<name>A0A6S6T7F9_9GAMM</name>
<dbReference type="AlphaFoldDB" id="A0A6S6T7F9"/>
<dbReference type="SUPFAM" id="SSF53448">
    <property type="entry name" value="Nucleotide-diphospho-sugar transferases"/>
    <property type="match status" value="1"/>
</dbReference>
<dbReference type="EMBL" id="CACVAV010000299">
    <property type="protein sequence ID" value="CAA6819291.1"/>
    <property type="molecule type" value="Genomic_DNA"/>
</dbReference>
<reference evidence="1" key="1">
    <citation type="submission" date="2020-01" db="EMBL/GenBank/DDBJ databases">
        <authorList>
            <person name="Meier V. D."/>
            <person name="Meier V D."/>
        </authorList>
    </citation>
    <scope>NUCLEOTIDE SEQUENCE</scope>
    <source>
        <strain evidence="1">HLG_WM_MAG_08</strain>
    </source>
</reference>
<dbReference type="Gene3D" id="3.90.550.10">
    <property type="entry name" value="Spore Coat Polysaccharide Biosynthesis Protein SpsA, Chain A"/>
    <property type="match status" value="1"/>
</dbReference>
<evidence type="ECO:0000313" key="1">
    <source>
        <dbReference type="EMBL" id="CAA6819291.1"/>
    </source>
</evidence>
<protein>
    <submittedName>
        <fullName evidence="1">Glycosyltransferase</fullName>
    </submittedName>
</protein>
<dbReference type="InterPro" id="IPR029044">
    <property type="entry name" value="Nucleotide-diphossugar_trans"/>
</dbReference>